<dbReference type="Pfam" id="PF13185">
    <property type="entry name" value="GAF_2"/>
    <property type="match status" value="1"/>
</dbReference>
<dbReference type="OrthoDB" id="3683444at2"/>
<dbReference type="InterPro" id="IPR036388">
    <property type="entry name" value="WH-like_DNA-bd_sf"/>
</dbReference>
<keyword evidence="2" id="KW-0418">Kinase</keyword>
<feature type="domain" description="ANTAR" evidence="5">
    <location>
        <begin position="169"/>
        <end position="230"/>
    </location>
</feature>
<evidence type="ECO:0000256" key="3">
    <source>
        <dbReference type="ARBA" id="ARBA00023015"/>
    </source>
</evidence>
<dbReference type="STRING" id="419479.SAMN04488563_6294"/>
<dbReference type="EMBL" id="LT629791">
    <property type="protein sequence ID" value="SDU81264.1"/>
    <property type="molecule type" value="Genomic_DNA"/>
</dbReference>
<evidence type="ECO:0000256" key="1">
    <source>
        <dbReference type="ARBA" id="ARBA00022679"/>
    </source>
</evidence>
<dbReference type="GO" id="GO:0003723">
    <property type="term" value="F:RNA binding"/>
    <property type="evidence" value="ECO:0007669"/>
    <property type="project" value="InterPro"/>
</dbReference>
<dbReference type="SMART" id="SM01012">
    <property type="entry name" value="ANTAR"/>
    <property type="match status" value="1"/>
</dbReference>
<dbReference type="AlphaFoldDB" id="A0A1H2LKD3"/>
<dbReference type="InterPro" id="IPR003018">
    <property type="entry name" value="GAF"/>
</dbReference>
<gene>
    <name evidence="6" type="ORF">SAMN04488563_6294</name>
</gene>
<protein>
    <submittedName>
        <fullName evidence="6">GAF domain-containing protein</fullName>
    </submittedName>
</protein>
<dbReference type="Gene3D" id="3.30.450.40">
    <property type="match status" value="1"/>
</dbReference>
<dbReference type="Proteomes" id="UP000182977">
    <property type="component" value="Chromosome I"/>
</dbReference>
<evidence type="ECO:0000256" key="2">
    <source>
        <dbReference type="ARBA" id="ARBA00022777"/>
    </source>
</evidence>
<proteinExistence type="predicted"/>
<keyword evidence="4" id="KW-0804">Transcription</keyword>
<accession>A0A1H2LKD3</accession>
<dbReference type="InterPro" id="IPR011006">
    <property type="entry name" value="CheY-like_superfamily"/>
</dbReference>
<dbReference type="RefSeq" id="WP_046768797.1">
    <property type="nucleotide sequence ID" value="NZ_KQ061228.1"/>
</dbReference>
<dbReference type="Pfam" id="PF03861">
    <property type="entry name" value="ANTAR"/>
    <property type="match status" value="1"/>
</dbReference>
<keyword evidence="3" id="KW-0805">Transcription regulation</keyword>
<reference evidence="7" key="1">
    <citation type="submission" date="2016-10" db="EMBL/GenBank/DDBJ databases">
        <authorList>
            <person name="Varghese N."/>
            <person name="Submissions S."/>
        </authorList>
    </citation>
    <scope>NUCLEOTIDE SEQUENCE [LARGE SCALE GENOMIC DNA]</scope>
    <source>
        <strain evidence="7">DSM 45079</strain>
    </source>
</reference>
<evidence type="ECO:0000313" key="7">
    <source>
        <dbReference type="Proteomes" id="UP000182977"/>
    </source>
</evidence>
<keyword evidence="1" id="KW-0808">Transferase</keyword>
<dbReference type="InterPro" id="IPR029016">
    <property type="entry name" value="GAF-like_dom_sf"/>
</dbReference>
<dbReference type="InterPro" id="IPR012074">
    <property type="entry name" value="GAF_ANTAR"/>
</dbReference>
<dbReference type="SUPFAM" id="SSF52172">
    <property type="entry name" value="CheY-like"/>
    <property type="match status" value="1"/>
</dbReference>
<dbReference type="PIRSF" id="PIRSF036625">
    <property type="entry name" value="GAF_ANTAR"/>
    <property type="match status" value="1"/>
</dbReference>
<dbReference type="PROSITE" id="PS50921">
    <property type="entry name" value="ANTAR"/>
    <property type="match status" value="1"/>
</dbReference>
<evidence type="ECO:0000313" key="6">
    <source>
        <dbReference type="EMBL" id="SDU81264.1"/>
    </source>
</evidence>
<dbReference type="SUPFAM" id="SSF55781">
    <property type="entry name" value="GAF domain-like"/>
    <property type="match status" value="1"/>
</dbReference>
<dbReference type="GO" id="GO:0016301">
    <property type="term" value="F:kinase activity"/>
    <property type="evidence" value="ECO:0007669"/>
    <property type="project" value="UniProtKB-KW"/>
</dbReference>
<name>A0A1H2LKD3_9ACTN</name>
<evidence type="ECO:0000256" key="4">
    <source>
        <dbReference type="ARBA" id="ARBA00023163"/>
    </source>
</evidence>
<dbReference type="InterPro" id="IPR005561">
    <property type="entry name" value="ANTAR"/>
</dbReference>
<dbReference type="Gene3D" id="1.10.10.10">
    <property type="entry name" value="Winged helix-like DNA-binding domain superfamily/Winged helix DNA-binding domain"/>
    <property type="match status" value="1"/>
</dbReference>
<organism evidence="6 7">
    <name type="scientific">Jiangella alkaliphila</name>
    <dbReference type="NCBI Taxonomy" id="419479"/>
    <lineage>
        <taxon>Bacteria</taxon>
        <taxon>Bacillati</taxon>
        <taxon>Actinomycetota</taxon>
        <taxon>Actinomycetes</taxon>
        <taxon>Jiangellales</taxon>
        <taxon>Jiangellaceae</taxon>
        <taxon>Jiangella</taxon>
    </lineage>
</organism>
<keyword evidence="7" id="KW-1185">Reference proteome</keyword>
<evidence type="ECO:0000259" key="5">
    <source>
        <dbReference type="PROSITE" id="PS50921"/>
    </source>
</evidence>
<sequence>MSSTDRRVRETFVELADTLVDDYDVLGFLDLLAHRVVELLDVDACGVVLADHHGTLNLVAASSEETRMLELSQLQNSEGPGLDAFRAGLPVTFDDLAAGGDERWPRFAPAARSAGFAAVHALPMRLREMVVGAMNMFGRAPGSLAGESLALGQALADVATIGILHERGARHHEVVAGQLQSALDSRILVEQAKGVLAERLAVSVDDAFALLRGHARSTNSKLRDVAADVVDGTITDLGNAGH</sequence>